<reference evidence="5 6" key="1">
    <citation type="submission" date="2019-09" db="EMBL/GenBank/DDBJ databases">
        <title>Actinomadura physcomitrii sp. nov., a novel actinomycete isolated from moss [Physcomitrium sphaericum (Ludw) Fuernr].</title>
        <authorList>
            <person name="Liu C."/>
            <person name="Zhuang X."/>
        </authorList>
    </citation>
    <scope>NUCLEOTIDE SEQUENCE [LARGE SCALE GENOMIC DNA]</scope>
    <source>
        <strain evidence="5 6">CYP1-1B</strain>
    </source>
</reference>
<evidence type="ECO:0000313" key="6">
    <source>
        <dbReference type="Proteomes" id="UP000483004"/>
    </source>
</evidence>
<dbReference type="Gene3D" id="1.10.10.60">
    <property type="entry name" value="Homeodomain-like"/>
    <property type="match status" value="1"/>
</dbReference>
<gene>
    <name evidence="5" type="ORF">F9B16_22655</name>
</gene>
<dbReference type="InterPro" id="IPR009057">
    <property type="entry name" value="Homeodomain-like_sf"/>
</dbReference>
<dbReference type="Pfam" id="PF14525">
    <property type="entry name" value="AraC_binding_2"/>
    <property type="match status" value="1"/>
</dbReference>
<dbReference type="PROSITE" id="PS01124">
    <property type="entry name" value="HTH_ARAC_FAMILY_2"/>
    <property type="match status" value="1"/>
</dbReference>
<evidence type="ECO:0000313" key="5">
    <source>
        <dbReference type="EMBL" id="KAB2378965.1"/>
    </source>
</evidence>
<dbReference type="PANTHER" id="PTHR46796:SF6">
    <property type="entry name" value="ARAC SUBFAMILY"/>
    <property type="match status" value="1"/>
</dbReference>
<dbReference type="InterPro" id="IPR018060">
    <property type="entry name" value="HTH_AraC"/>
</dbReference>
<dbReference type="EMBL" id="WBMR01000066">
    <property type="protein sequence ID" value="KAB2378965.1"/>
    <property type="molecule type" value="Genomic_DNA"/>
</dbReference>
<dbReference type="OrthoDB" id="9799345at2"/>
<evidence type="ECO:0000256" key="3">
    <source>
        <dbReference type="ARBA" id="ARBA00023163"/>
    </source>
</evidence>
<name>A0A6L3VVR1_9ACTN</name>
<keyword evidence="1" id="KW-0805">Transcription regulation</keyword>
<feature type="domain" description="HTH araC/xylS-type" evidence="4">
    <location>
        <begin position="217"/>
        <end position="318"/>
    </location>
</feature>
<sequence length="324" mass="35769">MMQMIFSGDDLPPEDRLTALDEIFVNSPHPMRLASDLSEGFQASMRALDLATVSVVELTASPSEVLRTPKFVRQADPELCSVVFPIRGQLVLSQGHREAILNSGDYALYDSSRTFRLRIATGSETAKLVRAHMPRALLGLPADAISRLSAIPLSGRTGVGGLLVQYLTSLTTGSADYSPADLSRLGTIAHDLLAAALAHHLEADTAIQTSSRHGLLLRIEAFIQENLRDPSLSPETIAHAHHISLSHLHRLFSTRNTTVAAWIRRQRLERARRDLGDPAMHAMPVHRIAARWGFRDHPTFTRAFRAAYGTSPKNYRDHAWRNAA</sequence>
<dbReference type="PRINTS" id="PR00032">
    <property type="entry name" value="HTHARAC"/>
</dbReference>
<keyword evidence="6" id="KW-1185">Reference proteome</keyword>
<evidence type="ECO:0000256" key="1">
    <source>
        <dbReference type="ARBA" id="ARBA00023015"/>
    </source>
</evidence>
<dbReference type="SMART" id="SM00342">
    <property type="entry name" value="HTH_ARAC"/>
    <property type="match status" value="1"/>
</dbReference>
<organism evidence="5 6">
    <name type="scientific">Actinomadura montaniterrae</name>
    <dbReference type="NCBI Taxonomy" id="1803903"/>
    <lineage>
        <taxon>Bacteria</taxon>
        <taxon>Bacillati</taxon>
        <taxon>Actinomycetota</taxon>
        <taxon>Actinomycetes</taxon>
        <taxon>Streptosporangiales</taxon>
        <taxon>Thermomonosporaceae</taxon>
        <taxon>Actinomadura</taxon>
    </lineage>
</organism>
<dbReference type="InterPro" id="IPR035418">
    <property type="entry name" value="AraC-bd_2"/>
</dbReference>
<accession>A0A6L3VVR1</accession>
<dbReference type="InterPro" id="IPR020449">
    <property type="entry name" value="Tscrpt_reg_AraC-type_HTH"/>
</dbReference>
<dbReference type="InterPro" id="IPR050204">
    <property type="entry name" value="AraC_XylS_family_regulators"/>
</dbReference>
<dbReference type="PANTHER" id="PTHR46796">
    <property type="entry name" value="HTH-TYPE TRANSCRIPTIONAL ACTIVATOR RHAS-RELATED"/>
    <property type="match status" value="1"/>
</dbReference>
<dbReference type="AlphaFoldDB" id="A0A6L3VVR1"/>
<dbReference type="Pfam" id="PF12833">
    <property type="entry name" value="HTH_18"/>
    <property type="match status" value="1"/>
</dbReference>
<proteinExistence type="predicted"/>
<dbReference type="GO" id="GO:0003700">
    <property type="term" value="F:DNA-binding transcription factor activity"/>
    <property type="evidence" value="ECO:0007669"/>
    <property type="project" value="InterPro"/>
</dbReference>
<keyword evidence="2" id="KW-0238">DNA-binding</keyword>
<protein>
    <submittedName>
        <fullName evidence="5">Helix-turn-helix domain-containing protein</fullName>
    </submittedName>
</protein>
<comment type="caution">
    <text evidence="5">The sequence shown here is derived from an EMBL/GenBank/DDBJ whole genome shotgun (WGS) entry which is preliminary data.</text>
</comment>
<dbReference type="PROSITE" id="PS00041">
    <property type="entry name" value="HTH_ARAC_FAMILY_1"/>
    <property type="match status" value="1"/>
</dbReference>
<dbReference type="GO" id="GO:0043565">
    <property type="term" value="F:sequence-specific DNA binding"/>
    <property type="evidence" value="ECO:0007669"/>
    <property type="project" value="InterPro"/>
</dbReference>
<evidence type="ECO:0000256" key="2">
    <source>
        <dbReference type="ARBA" id="ARBA00023125"/>
    </source>
</evidence>
<evidence type="ECO:0000259" key="4">
    <source>
        <dbReference type="PROSITE" id="PS01124"/>
    </source>
</evidence>
<dbReference type="Proteomes" id="UP000483004">
    <property type="component" value="Unassembled WGS sequence"/>
</dbReference>
<dbReference type="InterPro" id="IPR018062">
    <property type="entry name" value="HTH_AraC-typ_CS"/>
</dbReference>
<dbReference type="SUPFAM" id="SSF46689">
    <property type="entry name" value="Homeodomain-like"/>
    <property type="match status" value="1"/>
</dbReference>
<keyword evidence="3" id="KW-0804">Transcription</keyword>